<name>A0A7W6RUN3_9HYPH</name>
<reference evidence="2 3" key="1">
    <citation type="submission" date="2020-08" db="EMBL/GenBank/DDBJ databases">
        <title>Genomic Encyclopedia of Type Strains, Phase IV (KMG-V): Genome sequencing to study the core and pangenomes of soil and plant-associated prokaryotes.</title>
        <authorList>
            <person name="Whitman W."/>
        </authorList>
    </citation>
    <scope>NUCLEOTIDE SEQUENCE [LARGE SCALE GENOMIC DNA]</scope>
    <source>
        <strain evidence="2 3">SEMIA 402</strain>
    </source>
</reference>
<organism evidence="2 3">
    <name type="scientific">Rhizobium mongolense</name>
    <dbReference type="NCBI Taxonomy" id="57676"/>
    <lineage>
        <taxon>Bacteria</taxon>
        <taxon>Pseudomonadati</taxon>
        <taxon>Pseudomonadota</taxon>
        <taxon>Alphaproteobacteria</taxon>
        <taxon>Hyphomicrobiales</taxon>
        <taxon>Rhizobiaceae</taxon>
        <taxon>Rhizobium/Agrobacterium group</taxon>
        <taxon>Rhizobium</taxon>
    </lineage>
</organism>
<gene>
    <name evidence="2" type="ORF">GGE12_006734</name>
</gene>
<protein>
    <submittedName>
        <fullName evidence="2">Uncharacterized protein</fullName>
    </submittedName>
</protein>
<sequence>MFRTVAALALSCLSVTFAYGQSPRFCRNSFAPGERLETRFMGLTYALTGYALAEKYCGADPVPMGPKFLGYLERQGCDPETEIYRDVGISIDKLERANLKQLAEGEDPSLSLSEQQVQEWAMSTSKELGGCERLITLHNTEPESWQ</sequence>
<evidence type="ECO:0000313" key="3">
    <source>
        <dbReference type="Proteomes" id="UP000533641"/>
    </source>
</evidence>
<evidence type="ECO:0000256" key="1">
    <source>
        <dbReference type="SAM" id="SignalP"/>
    </source>
</evidence>
<accession>A0A7W6RUN3</accession>
<dbReference type="AlphaFoldDB" id="A0A7W6RUN3"/>
<keyword evidence="1" id="KW-0732">Signal</keyword>
<dbReference type="EMBL" id="JACIGM010000022">
    <property type="protein sequence ID" value="MBB4278921.1"/>
    <property type="molecule type" value="Genomic_DNA"/>
</dbReference>
<comment type="caution">
    <text evidence="2">The sequence shown here is derived from an EMBL/GenBank/DDBJ whole genome shotgun (WGS) entry which is preliminary data.</text>
</comment>
<dbReference type="RefSeq" id="WP_183930191.1">
    <property type="nucleotide sequence ID" value="NZ_JACIGM010000022.1"/>
</dbReference>
<proteinExistence type="predicted"/>
<dbReference type="Proteomes" id="UP000533641">
    <property type="component" value="Unassembled WGS sequence"/>
</dbReference>
<feature type="chain" id="PRO_5031255780" evidence="1">
    <location>
        <begin position="21"/>
        <end position="146"/>
    </location>
</feature>
<evidence type="ECO:0000313" key="2">
    <source>
        <dbReference type="EMBL" id="MBB4278921.1"/>
    </source>
</evidence>
<feature type="signal peptide" evidence="1">
    <location>
        <begin position="1"/>
        <end position="20"/>
    </location>
</feature>